<dbReference type="STRING" id="1231392.OCGS_1965"/>
<accession>K2HM76</accession>
<dbReference type="OrthoDB" id="9805563at2"/>
<dbReference type="GO" id="GO:0055085">
    <property type="term" value="P:transmembrane transport"/>
    <property type="evidence" value="ECO:0007669"/>
    <property type="project" value="InterPro"/>
</dbReference>
<evidence type="ECO:0000313" key="9">
    <source>
        <dbReference type="EMBL" id="EKE43984.1"/>
    </source>
</evidence>
<comment type="subcellular location">
    <subcellularLocation>
        <location evidence="1">Cell membrane</location>
        <topology evidence="1">Multi-pass membrane protein</topology>
    </subcellularLocation>
</comment>
<sequence length="302" mass="31340">MLLITIWPIFALICLGHVLSRRGVPSADFWPAAERLNYFVLFPALLISGLADAPVRDPQVLRLGAAAMATILFAAGCVTALRRLRPMPAARFGPVLQGVIRFNTYLALAVVTMLAGSEGVERAAIYLAVAVPLVNVLAIQALRTPGDGHGALSLLKSVFRNPLILACLFGFALAVTGIGTPLGTGALLTLMGQGSLPLGLLCVGAALQPTALRADIAGLGTNGFARLLLMPALAALSARLFGLSGVETLVLVVFSAVPTAPSAYILTRQMNGDGPFMAGLVTSQTLAAILTIPLVLLVLTTR</sequence>
<evidence type="ECO:0000256" key="1">
    <source>
        <dbReference type="ARBA" id="ARBA00004651"/>
    </source>
</evidence>
<evidence type="ECO:0000256" key="3">
    <source>
        <dbReference type="ARBA" id="ARBA00022448"/>
    </source>
</evidence>
<feature type="transmembrane region" description="Helical" evidence="8">
    <location>
        <begin position="163"/>
        <end position="188"/>
    </location>
</feature>
<evidence type="ECO:0000256" key="7">
    <source>
        <dbReference type="ARBA" id="ARBA00023136"/>
    </source>
</evidence>
<proteinExistence type="inferred from homology"/>
<feature type="transmembrane region" description="Helical" evidence="8">
    <location>
        <begin position="194"/>
        <end position="212"/>
    </location>
</feature>
<organism evidence="9 10">
    <name type="scientific">Oceaniovalibus guishaninsula JLT2003</name>
    <dbReference type="NCBI Taxonomy" id="1231392"/>
    <lineage>
        <taxon>Bacteria</taxon>
        <taxon>Pseudomonadati</taxon>
        <taxon>Pseudomonadota</taxon>
        <taxon>Alphaproteobacteria</taxon>
        <taxon>Rhodobacterales</taxon>
        <taxon>Roseobacteraceae</taxon>
        <taxon>Oceaniovalibus</taxon>
    </lineage>
</organism>
<comment type="caution">
    <text evidence="9">The sequence shown here is derived from an EMBL/GenBank/DDBJ whole genome shotgun (WGS) entry which is preliminary data.</text>
</comment>
<dbReference type="Pfam" id="PF03547">
    <property type="entry name" value="Mem_trans"/>
    <property type="match status" value="1"/>
</dbReference>
<dbReference type="GO" id="GO:0005886">
    <property type="term" value="C:plasma membrane"/>
    <property type="evidence" value="ECO:0007669"/>
    <property type="project" value="UniProtKB-SubCell"/>
</dbReference>
<dbReference type="eggNOG" id="COG0679">
    <property type="taxonomic scope" value="Bacteria"/>
</dbReference>
<feature type="transmembrane region" description="Helical" evidence="8">
    <location>
        <begin position="6"/>
        <end position="24"/>
    </location>
</feature>
<dbReference type="PANTHER" id="PTHR36838:SF4">
    <property type="entry name" value="AUXIN EFFLUX CARRIER FAMILY PROTEIN"/>
    <property type="match status" value="1"/>
</dbReference>
<feature type="transmembrane region" description="Helical" evidence="8">
    <location>
        <begin position="248"/>
        <end position="266"/>
    </location>
</feature>
<dbReference type="InterPro" id="IPR038770">
    <property type="entry name" value="Na+/solute_symporter_sf"/>
</dbReference>
<evidence type="ECO:0000256" key="2">
    <source>
        <dbReference type="ARBA" id="ARBA00010145"/>
    </source>
</evidence>
<keyword evidence="10" id="KW-1185">Reference proteome</keyword>
<dbReference type="InterPro" id="IPR004776">
    <property type="entry name" value="Mem_transp_PIN-like"/>
</dbReference>
<feature type="transmembrane region" description="Helical" evidence="8">
    <location>
        <begin position="61"/>
        <end position="81"/>
    </location>
</feature>
<gene>
    <name evidence="9" type="ORF">OCGS_1965</name>
</gene>
<keyword evidence="7 8" id="KW-0472">Membrane</keyword>
<evidence type="ECO:0000256" key="6">
    <source>
        <dbReference type="ARBA" id="ARBA00022989"/>
    </source>
</evidence>
<keyword evidence="3" id="KW-0813">Transport</keyword>
<evidence type="ECO:0000313" key="10">
    <source>
        <dbReference type="Proteomes" id="UP000006765"/>
    </source>
</evidence>
<feature type="transmembrane region" description="Helical" evidence="8">
    <location>
        <begin position="224"/>
        <end position="242"/>
    </location>
</feature>
<dbReference type="PATRIC" id="fig|1231392.3.peg.1975"/>
<feature type="transmembrane region" description="Helical" evidence="8">
    <location>
        <begin position="278"/>
        <end position="299"/>
    </location>
</feature>
<name>K2HM76_9RHOB</name>
<reference evidence="9 10" key="1">
    <citation type="journal article" date="2012" name="J. Bacteriol.">
        <title>Draft Genome Sequence of Oceaniovalibus guishaninsula JLT2003T.</title>
        <authorList>
            <person name="Tang K."/>
            <person name="Liu K."/>
            <person name="Jiao N."/>
        </authorList>
    </citation>
    <scope>NUCLEOTIDE SEQUENCE [LARGE SCALE GENOMIC DNA]</scope>
    <source>
        <strain evidence="9 10">JLT2003</strain>
    </source>
</reference>
<protein>
    <submittedName>
        <fullName evidence="9">Auxin Efflux Carrier</fullName>
    </submittedName>
</protein>
<keyword evidence="4" id="KW-1003">Cell membrane</keyword>
<dbReference type="EMBL" id="AMGO01000046">
    <property type="protein sequence ID" value="EKE43984.1"/>
    <property type="molecule type" value="Genomic_DNA"/>
</dbReference>
<evidence type="ECO:0000256" key="4">
    <source>
        <dbReference type="ARBA" id="ARBA00022475"/>
    </source>
</evidence>
<dbReference type="PANTHER" id="PTHR36838">
    <property type="entry name" value="AUXIN EFFLUX CARRIER FAMILY PROTEIN"/>
    <property type="match status" value="1"/>
</dbReference>
<evidence type="ECO:0000256" key="5">
    <source>
        <dbReference type="ARBA" id="ARBA00022692"/>
    </source>
</evidence>
<dbReference type="AlphaFoldDB" id="K2HM76"/>
<feature type="transmembrane region" description="Helical" evidence="8">
    <location>
        <begin position="123"/>
        <end position="142"/>
    </location>
</feature>
<keyword evidence="6 8" id="KW-1133">Transmembrane helix</keyword>
<dbReference type="Gene3D" id="1.20.1530.20">
    <property type="match status" value="1"/>
</dbReference>
<evidence type="ECO:0000256" key="8">
    <source>
        <dbReference type="SAM" id="Phobius"/>
    </source>
</evidence>
<feature type="transmembrane region" description="Helical" evidence="8">
    <location>
        <begin position="36"/>
        <end position="55"/>
    </location>
</feature>
<keyword evidence="5 8" id="KW-0812">Transmembrane</keyword>
<comment type="similarity">
    <text evidence="2">Belongs to the auxin efflux carrier (TC 2.A.69) family.</text>
</comment>
<dbReference type="RefSeq" id="WP_007427117.1">
    <property type="nucleotide sequence ID" value="NZ_AMGO01000046.1"/>
</dbReference>
<dbReference type="Proteomes" id="UP000006765">
    <property type="component" value="Unassembled WGS sequence"/>
</dbReference>